<keyword evidence="1" id="KW-0175">Coiled coil</keyword>
<accession>A0AAW0R8R7</accession>
<evidence type="ECO:0000313" key="3">
    <source>
        <dbReference type="Proteomes" id="UP001392437"/>
    </source>
</evidence>
<gene>
    <name evidence="2" type="ORF">PG999_002553</name>
</gene>
<dbReference type="AlphaFoldDB" id="A0AAW0R8R7"/>
<name>A0AAW0R8R7_9PEZI</name>
<evidence type="ECO:0000313" key="2">
    <source>
        <dbReference type="EMBL" id="KAK8130173.1"/>
    </source>
</evidence>
<feature type="coiled-coil region" evidence="1">
    <location>
        <begin position="89"/>
        <end position="116"/>
    </location>
</feature>
<dbReference type="EMBL" id="JAQQWP010000002">
    <property type="protein sequence ID" value="KAK8130173.1"/>
    <property type="molecule type" value="Genomic_DNA"/>
</dbReference>
<proteinExistence type="predicted"/>
<sequence length="439" mass="50822">MAWQMRNRVASDKSLEEYDKRVAAREAEIRRPARKIQTFTDAELRQMARPGEFRRRWQKAYIDAVRQQNNLVRCKLFLFFQANFQPSEAEQQEAVKKNAEREAKHAEMRKKQWASLNEGKTTTIHRDEEEEAVPSRRAQAAVCRSITKDFLLYCMLGMVDYQESMAALAMRGLSRRSLLLAAVYLVGTRVDEDDLVAVDEAARRKASPKDPPSALITSQMSRDLKDMEVRVATLDSLMTIPGYSVSLSWSLDRIVSSFKPSETDWRDDEQYVASFHRAFTRNPSWTADMSDLRDDQVAAIKAISDSRVKVRRLQQFFREQEWSRDRAMLVLEQEVLASIVNDDAVRKVLLETILEAYLTCGKLVEVAARIRNQAFTSDDALSKEAEFDKEYEAAREDFSNMEYKIQEDVSSHSGADLRVFDLGEERNYVVDNYDRFMMF</sequence>
<dbReference type="Proteomes" id="UP001392437">
    <property type="component" value="Unassembled WGS sequence"/>
</dbReference>
<comment type="caution">
    <text evidence="2">The sequence shown here is derived from an EMBL/GenBank/DDBJ whole genome shotgun (WGS) entry which is preliminary data.</text>
</comment>
<reference evidence="2 3" key="1">
    <citation type="submission" date="2023-01" db="EMBL/GenBank/DDBJ databases">
        <title>Analysis of 21 Apiospora genomes using comparative genomics revels a genus with tremendous synthesis potential of carbohydrate active enzymes and secondary metabolites.</title>
        <authorList>
            <person name="Sorensen T."/>
        </authorList>
    </citation>
    <scope>NUCLEOTIDE SEQUENCE [LARGE SCALE GENOMIC DNA]</scope>
    <source>
        <strain evidence="2 3">CBS 117206</strain>
    </source>
</reference>
<keyword evidence="3" id="KW-1185">Reference proteome</keyword>
<protein>
    <submittedName>
        <fullName evidence="2">Uncharacterized protein</fullName>
    </submittedName>
</protein>
<organism evidence="2 3">
    <name type="scientific">Apiospora kogelbergensis</name>
    <dbReference type="NCBI Taxonomy" id="1337665"/>
    <lineage>
        <taxon>Eukaryota</taxon>
        <taxon>Fungi</taxon>
        <taxon>Dikarya</taxon>
        <taxon>Ascomycota</taxon>
        <taxon>Pezizomycotina</taxon>
        <taxon>Sordariomycetes</taxon>
        <taxon>Xylariomycetidae</taxon>
        <taxon>Amphisphaeriales</taxon>
        <taxon>Apiosporaceae</taxon>
        <taxon>Apiospora</taxon>
    </lineage>
</organism>
<evidence type="ECO:0000256" key="1">
    <source>
        <dbReference type="SAM" id="Coils"/>
    </source>
</evidence>